<evidence type="ECO:0000256" key="2">
    <source>
        <dbReference type="ARBA" id="ARBA00022763"/>
    </source>
</evidence>
<feature type="region of interest" description="Disordered" evidence="6">
    <location>
        <begin position="562"/>
        <end position="605"/>
    </location>
</feature>
<dbReference type="Proteomes" id="UP001210925">
    <property type="component" value="Unassembled WGS sequence"/>
</dbReference>
<dbReference type="GO" id="GO:0006334">
    <property type="term" value="P:nucleosome assembly"/>
    <property type="evidence" value="ECO:0007669"/>
    <property type="project" value="TreeGrafter"/>
</dbReference>
<dbReference type="GO" id="GO:0006281">
    <property type="term" value="P:DNA repair"/>
    <property type="evidence" value="ECO:0007669"/>
    <property type="project" value="UniProtKB-KW"/>
</dbReference>
<keyword evidence="9" id="KW-1185">Reference proteome</keyword>
<proteinExistence type="predicted"/>
<dbReference type="GO" id="GO:0005634">
    <property type="term" value="C:nucleus"/>
    <property type="evidence" value="ECO:0007669"/>
    <property type="project" value="UniProtKB-SubCell"/>
</dbReference>
<dbReference type="PANTHER" id="PTHR15272:SF0">
    <property type="entry name" value="CHROMATIN ASSEMBLY FACTOR 1 SUBUNIT A"/>
    <property type="match status" value="1"/>
</dbReference>
<evidence type="ECO:0000313" key="9">
    <source>
        <dbReference type="Proteomes" id="UP001210925"/>
    </source>
</evidence>
<accession>A0AAD5UGI0</accession>
<evidence type="ECO:0000256" key="3">
    <source>
        <dbReference type="ARBA" id="ARBA00023204"/>
    </source>
</evidence>
<dbReference type="GO" id="GO:0033186">
    <property type="term" value="C:CAF-1 complex"/>
    <property type="evidence" value="ECO:0007669"/>
    <property type="project" value="TreeGrafter"/>
</dbReference>
<evidence type="ECO:0000256" key="4">
    <source>
        <dbReference type="ARBA" id="ARBA00023242"/>
    </source>
</evidence>
<dbReference type="Pfam" id="PF12253">
    <property type="entry name" value="CAF1A_dimeriz"/>
    <property type="match status" value="1"/>
</dbReference>
<dbReference type="EMBL" id="JADGKB010000037">
    <property type="protein sequence ID" value="KAJ3257537.1"/>
    <property type="molecule type" value="Genomic_DNA"/>
</dbReference>
<name>A0AAD5UGI0_9FUNG</name>
<feature type="compositionally biased region" description="Polar residues" evidence="6">
    <location>
        <begin position="591"/>
        <end position="605"/>
    </location>
</feature>
<dbReference type="InterPro" id="IPR022043">
    <property type="entry name" value="CAF1A_DD"/>
</dbReference>
<evidence type="ECO:0000313" key="8">
    <source>
        <dbReference type="EMBL" id="KAJ3257537.1"/>
    </source>
</evidence>
<feature type="coiled-coil region" evidence="5">
    <location>
        <begin position="199"/>
        <end position="265"/>
    </location>
</feature>
<protein>
    <recommendedName>
        <fullName evidence="7">Chromatin assembly factor 1 subunit A dimerization domain-containing protein</fullName>
    </recommendedName>
</protein>
<keyword evidence="3" id="KW-0234">DNA repair</keyword>
<dbReference type="PANTHER" id="PTHR15272">
    <property type="entry name" value="CHROMATIN ASSEMBLY FACTOR 1 SUBUNIT A CAF-1 SUBUNIT A"/>
    <property type="match status" value="1"/>
</dbReference>
<evidence type="ECO:0000256" key="1">
    <source>
        <dbReference type="ARBA" id="ARBA00004123"/>
    </source>
</evidence>
<feature type="region of interest" description="Disordered" evidence="6">
    <location>
        <begin position="380"/>
        <end position="410"/>
    </location>
</feature>
<evidence type="ECO:0000259" key="7">
    <source>
        <dbReference type="Pfam" id="PF12253"/>
    </source>
</evidence>
<reference evidence="8" key="1">
    <citation type="submission" date="2020-05" db="EMBL/GenBank/DDBJ databases">
        <title>Phylogenomic resolution of chytrid fungi.</title>
        <authorList>
            <person name="Stajich J.E."/>
            <person name="Amses K."/>
            <person name="Simmons R."/>
            <person name="Seto K."/>
            <person name="Myers J."/>
            <person name="Bonds A."/>
            <person name="Quandt C.A."/>
            <person name="Barry K."/>
            <person name="Liu P."/>
            <person name="Grigoriev I."/>
            <person name="Longcore J.E."/>
            <person name="James T.Y."/>
        </authorList>
    </citation>
    <scope>NUCLEOTIDE SEQUENCE</scope>
    <source>
        <strain evidence="8">PLAUS21</strain>
    </source>
</reference>
<keyword evidence="4" id="KW-0539">Nucleus</keyword>
<gene>
    <name evidence="8" type="ORF">HK103_004446</name>
</gene>
<keyword evidence="2" id="KW-0227">DNA damage</keyword>
<feature type="region of interest" description="Disordered" evidence="6">
    <location>
        <begin position="1"/>
        <end position="47"/>
    </location>
</feature>
<comment type="subcellular location">
    <subcellularLocation>
        <location evidence="1">Nucleus</location>
    </subcellularLocation>
</comment>
<keyword evidence="5" id="KW-0175">Coiled coil</keyword>
<dbReference type="AlphaFoldDB" id="A0AAD5UGI0"/>
<sequence length="737" mass="86219">MEISIPIQEPMQDLNEKENKSVNPGSVDIKPKTPKQSTPKKKKSWFKRGKLDFNQKPLDLEKEPFTINLLASFYQNKLESLDLLLVLLSHESSETVDQLSKRLQKQFRIQDVKEKLESLGSVVNYGNDQFPLNKWEASDSLLERLPLDLKDQLFDRRYERQDLQKEFVAYYENIPQEEMESLTRKRKESLGSNKRIKLDDEQEKELKEKTRQEKEAEKELKIQQKLEKEQQRLEKEALKEQQRLEKEALKEQQRLEKEALKQEKLAKKVKVDKSQTNILGFFKPVAKPVEQTNTIRAPVNRFKSEIKEYEFSEIDIEQAKREFNESFKNIKLIKDYHYKLLKFHTDLRPAYFGTWSKKSKSVNGKKPFGKDEALDYEVDSELEWEEEEEGEELVSENEEEPEEEDEMEDDWIVPNGYLSEDEGMGEEDDQKMKIDKSKLKERLKEKNVIRKLVELVPVVEGLYQMGPNMLGLKFELLDIVESKPAVTPRKQVFPQELEDELIKLVVDKEIKLSNLVEHVQENINTKLTKSCIEVKIKELFKKKGGKWTRKIEGELDTPFKIGDTLSKDSTRETPVKNTSNTDSKIGDTPMTDYNSPSKKSTPTKTELVQRAKLDGKFKSLEFFNKPEFVVLENLDLPAVYDNCTNPDPQISSRCFRILGNYVQKHKEIQLNDQVVASIKIQFETKNNLVLKNMLRFLLFLCQNGTCLGGLKELIMEHSVDYDELANGYYDQLKEFLK</sequence>
<feature type="compositionally biased region" description="Basic and acidic residues" evidence="6">
    <location>
        <begin position="565"/>
        <end position="574"/>
    </location>
</feature>
<comment type="caution">
    <text evidence="8">The sequence shown here is derived from an EMBL/GenBank/DDBJ whole genome shotgun (WGS) entry which is preliminary data.</text>
</comment>
<organism evidence="8 9">
    <name type="scientific">Boothiomyces macroporosus</name>
    <dbReference type="NCBI Taxonomy" id="261099"/>
    <lineage>
        <taxon>Eukaryota</taxon>
        <taxon>Fungi</taxon>
        <taxon>Fungi incertae sedis</taxon>
        <taxon>Chytridiomycota</taxon>
        <taxon>Chytridiomycota incertae sedis</taxon>
        <taxon>Chytridiomycetes</taxon>
        <taxon>Rhizophydiales</taxon>
        <taxon>Terramycetaceae</taxon>
        <taxon>Boothiomyces</taxon>
    </lineage>
</organism>
<feature type="domain" description="Chromatin assembly factor 1 subunit A dimerization" evidence="7">
    <location>
        <begin position="339"/>
        <end position="410"/>
    </location>
</feature>
<evidence type="ECO:0000256" key="6">
    <source>
        <dbReference type="SAM" id="MobiDB-lite"/>
    </source>
</evidence>
<feature type="compositionally biased region" description="Basic residues" evidence="6">
    <location>
        <begin position="38"/>
        <end position="47"/>
    </location>
</feature>
<evidence type="ECO:0000256" key="5">
    <source>
        <dbReference type="SAM" id="Coils"/>
    </source>
</evidence>